<accession>A0A8X6PIT6</accession>
<dbReference type="EMBL" id="BMAW01021482">
    <property type="protein sequence ID" value="GFT73077.1"/>
    <property type="molecule type" value="Genomic_DNA"/>
</dbReference>
<comment type="caution">
    <text evidence="2">The sequence shown here is derived from an EMBL/GenBank/DDBJ whole genome shotgun (WGS) entry which is preliminary data.</text>
</comment>
<evidence type="ECO:0000256" key="1">
    <source>
        <dbReference type="SAM" id="MobiDB-lite"/>
    </source>
</evidence>
<dbReference type="AlphaFoldDB" id="A0A8X6PIT6"/>
<evidence type="ECO:0000313" key="2">
    <source>
        <dbReference type="EMBL" id="GFT73077.1"/>
    </source>
</evidence>
<protein>
    <submittedName>
        <fullName evidence="2">Uncharacterized protein</fullName>
    </submittedName>
</protein>
<feature type="region of interest" description="Disordered" evidence="1">
    <location>
        <begin position="1"/>
        <end position="42"/>
    </location>
</feature>
<reference evidence="2" key="1">
    <citation type="submission" date="2020-08" db="EMBL/GenBank/DDBJ databases">
        <title>Multicomponent nature underlies the extraordinary mechanical properties of spider dragline silk.</title>
        <authorList>
            <person name="Kono N."/>
            <person name="Nakamura H."/>
            <person name="Mori M."/>
            <person name="Yoshida Y."/>
            <person name="Ohtoshi R."/>
            <person name="Malay A.D."/>
            <person name="Moran D.A.P."/>
            <person name="Tomita M."/>
            <person name="Numata K."/>
            <person name="Arakawa K."/>
        </authorList>
    </citation>
    <scope>NUCLEOTIDE SEQUENCE</scope>
</reference>
<organism evidence="2 3">
    <name type="scientific">Nephila pilipes</name>
    <name type="common">Giant wood spider</name>
    <name type="synonym">Nephila maculata</name>
    <dbReference type="NCBI Taxonomy" id="299642"/>
    <lineage>
        <taxon>Eukaryota</taxon>
        <taxon>Metazoa</taxon>
        <taxon>Ecdysozoa</taxon>
        <taxon>Arthropoda</taxon>
        <taxon>Chelicerata</taxon>
        <taxon>Arachnida</taxon>
        <taxon>Araneae</taxon>
        <taxon>Araneomorphae</taxon>
        <taxon>Entelegynae</taxon>
        <taxon>Araneoidea</taxon>
        <taxon>Nephilidae</taxon>
        <taxon>Nephila</taxon>
    </lineage>
</organism>
<keyword evidence="3" id="KW-1185">Reference proteome</keyword>
<feature type="compositionally biased region" description="Polar residues" evidence="1">
    <location>
        <begin position="1"/>
        <end position="30"/>
    </location>
</feature>
<proteinExistence type="predicted"/>
<gene>
    <name evidence="2" type="ORF">NPIL_27581</name>
</gene>
<dbReference type="Proteomes" id="UP000887013">
    <property type="component" value="Unassembled WGS sequence"/>
</dbReference>
<sequence length="100" mass="11213">MFRENNSGSMQHSCSSLHAPVSNSTENASRNMYMENPGSSFNLKVHTKKNISHDIKNSNSSFNNLESILRGCISHDMQDLSSSFNYHEASLNDINSFENP</sequence>
<evidence type="ECO:0000313" key="3">
    <source>
        <dbReference type="Proteomes" id="UP000887013"/>
    </source>
</evidence>
<name>A0A8X6PIT6_NEPPI</name>